<dbReference type="STRING" id="68775.A0A5C3M4Z6"/>
<protein>
    <submittedName>
        <fullName evidence="1">Uncharacterized protein</fullName>
    </submittedName>
</protein>
<reference evidence="1 2" key="1">
    <citation type="journal article" date="2019" name="Nat. Ecol. Evol.">
        <title>Megaphylogeny resolves global patterns of mushroom evolution.</title>
        <authorList>
            <person name="Varga T."/>
            <person name="Krizsan K."/>
            <person name="Foldi C."/>
            <person name="Dima B."/>
            <person name="Sanchez-Garcia M."/>
            <person name="Sanchez-Ramirez S."/>
            <person name="Szollosi G.J."/>
            <person name="Szarkandi J.G."/>
            <person name="Papp V."/>
            <person name="Albert L."/>
            <person name="Andreopoulos W."/>
            <person name="Angelini C."/>
            <person name="Antonin V."/>
            <person name="Barry K.W."/>
            <person name="Bougher N.L."/>
            <person name="Buchanan P."/>
            <person name="Buyck B."/>
            <person name="Bense V."/>
            <person name="Catcheside P."/>
            <person name="Chovatia M."/>
            <person name="Cooper J."/>
            <person name="Damon W."/>
            <person name="Desjardin D."/>
            <person name="Finy P."/>
            <person name="Geml J."/>
            <person name="Haridas S."/>
            <person name="Hughes K."/>
            <person name="Justo A."/>
            <person name="Karasinski D."/>
            <person name="Kautmanova I."/>
            <person name="Kiss B."/>
            <person name="Kocsube S."/>
            <person name="Kotiranta H."/>
            <person name="LaButti K.M."/>
            <person name="Lechner B.E."/>
            <person name="Liimatainen K."/>
            <person name="Lipzen A."/>
            <person name="Lukacs Z."/>
            <person name="Mihaltcheva S."/>
            <person name="Morgado L.N."/>
            <person name="Niskanen T."/>
            <person name="Noordeloos M.E."/>
            <person name="Ohm R.A."/>
            <person name="Ortiz-Santana B."/>
            <person name="Ovrebo C."/>
            <person name="Racz N."/>
            <person name="Riley R."/>
            <person name="Savchenko A."/>
            <person name="Shiryaev A."/>
            <person name="Soop K."/>
            <person name="Spirin V."/>
            <person name="Szebenyi C."/>
            <person name="Tomsovsky M."/>
            <person name="Tulloss R.E."/>
            <person name="Uehling J."/>
            <person name="Grigoriev I.V."/>
            <person name="Vagvolgyi C."/>
            <person name="Papp T."/>
            <person name="Martin F.M."/>
            <person name="Miettinen O."/>
            <person name="Hibbett D.S."/>
            <person name="Nagy L.G."/>
        </authorList>
    </citation>
    <scope>NUCLEOTIDE SEQUENCE [LARGE SCALE GENOMIC DNA]</scope>
    <source>
        <strain evidence="1 2">CBS 166.37</strain>
    </source>
</reference>
<evidence type="ECO:0000313" key="2">
    <source>
        <dbReference type="Proteomes" id="UP000308652"/>
    </source>
</evidence>
<proteinExistence type="predicted"/>
<accession>A0A5C3M4Z6</accession>
<name>A0A5C3M4Z6_9AGAR</name>
<gene>
    <name evidence="1" type="ORF">BDQ12DRAFT_681233</name>
</gene>
<sequence>MALTSAREPSNVEWAALDLARYNVAIQPEEPQSFFRRPIKALDHLDKSFLSPEPPHPHCPATDFFRSLGVLESEIEKGNLSAVAEDNIAEYLLRLLGIESSLALSHLHYRIPIQMKERENVAVQTTASIIDVVHGLILLVAQADMRATGVDLRPSLVAAAVAAYQQNNASRVKLGLDPLDVMVIPCIRMHGTCLHFYKVPVSSMLNEVVRMGTQPSQLTIVSYCAPEIPKVHNTLQMRMAMKDVEYRKRAFEYLSTFKETAEDYWKRYSLLQVDESGRK</sequence>
<dbReference type="AlphaFoldDB" id="A0A5C3M4Z6"/>
<dbReference type="Proteomes" id="UP000308652">
    <property type="component" value="Unassembled WGS sequence"/>
</dbReference>
<dbReference type="EMBL" id="ML213598">
    <property type="protein sequence ID" value="TFK39793.1"/>
    <property type="molecule type" value="Genomic_DNA"/>
</dbReference>
<dbReference type="OrthoDB" id="3258141at2759"/>
<keyword evidence="2" id="KW-1185">Reference proteome</keyword>
<evidence type="ECO:0000313" key="1">
    <source>
        <dbReference type="EMBL" id="TFK39793.1"/>
    </source>
</evidence>
<organism evidence="1 2">
    <name type="scientific">Crucibulum laeve</name>
    <dbReference type="NCBI Taxonomy" id="68775"/>
    <lineage>
        <taxon>Eukaryota</taxon>
        <taxon>Fungi</taxon>
        <taxon>Dikarya</taxon>
        <taxon>Basidiomycota</taxon>
        <taxon>Agaricomycotina</taxon>
        <taxon>Agaricomycetes</taxon>
        <taxon>Agaricomycetidae</taxon>
        <taxon>Agaricales</taxon>
        <taxon>Agaricineae</taxon>
        <taxon>Nidulariaceae</taxon>
        <taxon>Crucibulum</taxon>
    </lineage>
</organism>